<protein>
    <submittedName>
        <fullName evidence="2">Uncharacterized protein</fullName>
    </submittedName>
</protein>
<evidence type="ECO:0000313" key="3">
    <source>
        <dbReference type="Proteomes" id="UP001054821"/>
    </source>
</evidence>
<evidence type="ECO:0000256" key="1">
    <source>
        <dbReference type="SAM" id="MobiDB-lite"/>
    </source>
</evidence>
<keyword evidence="3" id="KW-1185">Reference proteome</keyword>
<evidence type="ECO:0000313" key="2">
    <source>
        <dbReference type="EMBL" id="KAI5351065.1"/>
    </source>
</evidence>
<sequence>MFLRHLYSFLDQVQLLEKGAVGTMAMETFLNSSFFRGPAMTAQGHQLRKEALLSVACLSLLTLGDDHLEVSVHYSLYRVRRQLGFDQGVPSSPGHGDSFTLHRVFWTEDSVLEDGRLLALALADKGLVGGLSKAYQNYWNRCFALFSRFHVAHHVHPKLEAKAKKPIRSRKGKGESSGPKVAVTVDDDDDGSAKVMLQRLGLAFGSKITFIAPVAWMRTLTKTNITVMMKAHTQIQHSLGGAGCLRHASWVTPFAEKTADRSLEASLDFPAAVTNTTQAAGKLFSSMSLPLFCLGREHLTRGEGYASYPSSWDFDAATGTTPQLVVVPPHGEITDDSHKDSDVSIITFQGAFVYQEMVAVLRKFMDRYGSFMEITGITSSFSRSVAFWALGLVLHGIDTMQLLDITDYRLLCWQDAICEAISSSIT</sequence>
<dbReference type="EMBL" id="JAJFAZ020000001">
    <property type="protein sequence ID" value="KAI5351065.1"/>
    <property type="molecule type" value="Genomic_DNA"/>
</dbReference>
<comment type="caution">
    <text evidence="2">The sequence shown here is derived from an EMBL/GenBank/DDBJ whole genome shotgun (WGS) entry which is preliminary data.</text>
</comment>
<gene>
    <name evidence="2" type="ORF">L3X38_003956</name>
</gene>
<name>A0AAD5F2T6_PRUDU</name>
<reference evidence="2 3" key="1">
    <citation type="journal article" date="2022" name="G3 (Bethesda)">
        <title>Whole-genome sequence and methylome profiling of the almond [Prunus dulcis (Mill.) D.A. Webb] cultivar 'Nonpareil'.</title>
        <authorList>
            <person name="D'Amico-Willman K.M."/>
            <person name="Ouma W.Z."/>
            <person name="Meulia T."/>
            <person name="Sideli G.M."/>
            <person name="Gradziel T.M."/>
            <person name="Fresnedo-Ramirez J."/>
        </authorList>
    </citation>
    <scope>NUCLEOTIDE SEQUENCE [LARGE SCALE GENOMIC DNA]</scope>
    <source>
        <strain evidence="2">Clone GOH B32 T37-40</strain>
    </source>
</reference>
<feature type="region of interest" description="Disordered" evidence="1">
    <location>
        <begin position="162"/>
        <end position="185"/>
    </location>
</feature>
<accession>A0AAD5F2T6</accession>
<proteinExistence type="predicted"/>
<dbReference type="AlphaFoldDB" id="A0AAD5F2T6"/>
<dbReference type="Proteomes" id="UP001054821">
    <property type="component" value="Chromosome 1"/>
</dbReference>
<organism evidence="2 3">
    <name type="scientific">Prunus dulcis</name>
    <name type="common">Almond</name>
    <name type="synonym">Amygdalus dulcis</name>
    <dbReference type="NCBI Taxonomy" id="3755"/>
    <lineage>
        <taxon>Eukaryota</taxon>
        <taxon>Viridiplantae</taxon>
        <taxon>Streptophyta</taxon>
        <taxon>Embryophyta</taxon>
        <taxon>Tracheophyta</taxon>
        <taxon>Spermatophyta</taxon>
        <taxon>Magnoliopsida</taxon>
        <taxon>eudicotyledons</taxon>
        <taxon>Gunneridae</taxon>
        <taxon>Pentapetalae</taxon>
        <taxon>rosids</taxon>
        <taxon>fabids</taxon>
        <taxon>Rosales</taxon>
        <taxon>Rosaceae</taxon>
        <taxon>Amygdaloideae</taxon>
        <taxon>Amygdaleae</taxon>
        <taxon>Prunus</taxon>
    </lineage>
</organism>